<dbReference type="Pfam" id="PF04290">
    <property type="entry name" value="DctQ"/>
    <property type="match status" value="1"/>
</dbReference>
<dbReference type="PANTHER" id="PTHR35011:SF2">
    <property type="entry name" value="2,3-DIKETO-L-GULONATE TRAP TRANSPORTER SMALL PERMEASE PROTEIN YIAM"/>
    <property type="match status" value="1"/>
</dbReference>
<reference evidence="11 12" key="1">
    <citation type="submission" date="2020-03" db="EMBL/GenBank/DDBJ databases">
        <title>Genomic Encyclopedia of Type Strains, Phase IV (KMG-IV): sequencing the most valuable type-strain genomes for metagenomic binning, comparative biology and taxonomic classification.</title>
        <authorList>
            <person name="Goeker M."/>
        </authorList>
    </citation>
    <scope>NUCLEOTIDE SEQUENCE [LARGE SCALE GENOMIC DNA]</scope>
    <source>
        <strain evidence="11 12">DSM 24233</strain>
    </source>
</reference>
<accession>A0A846QN30</accession>
<evidence type="ECO:0000313" key="11">
    <source>
        <dbReference type="EMBL" id="NJB67663.1"/>
    </source>
</evidence>
<dbReference type="InterPro" id="IPR007387">
    <property type="entry name" value="TRAP_DctQ"/>
</dbReference>
<gene>
    <name evidence="11" type="ORF">GGQ74_001303</name>
</gene>
<proteinExistence type="inferred from homology"/>
<evidence type="ECO:0000256" key="2">
    <source>
        <dbReference type="ARBA" id="ARBA00022448"/>
    </source>
</evidence>
<evidence type="ECO:0000256" key="8">
    <source>
        <dbReference type="ARBA" id="ARBA00038436"/>
    </source>
</evidence>
<dbReference type="GO" id="GO:0022857">
    <property type="term" value="F:transmembrane transporter activity"/>
    <property type="evidence" value="ECO:0007669"/>
    <property type="project" value="TreeGrafter"/>
</dbReference>
<feature type="transmembrane region" description="Helical" evidence="9">
    <location>
        <begin position="93"/>
        <end position="114"/>
    </location>
</feature>
<dbReference type="GO" id="GO:0015740">
    <property type="term" value="P:C4-dicarboxylate transport"/>
    <property type="evidence" value="ECO:0007669"/>
    <property type="project" value="TreeGrafter"/>
</dbReference>
<evidence type="ECO:0000256" key="9">
    <source>
        <dbReference type="SAM" id="Phobius"/>
    </source>
</evidence>
<keyword evidence="12" id="KW-1185">Reference proteome</keyword>
<dbReference type="AlphaFoldDB" id="A0A846QN30"/>
<evidence type="ECO:0000256" key="4">
    <source>
        <dbReference type="ARBA" id="ARBA00022519"/>
    </source>
</evidence>
<keyword evidence="6 9" id="KW-1133">Transmembrane helix</keyword>
<feature type="transmembrane region" description="Helical" evidence="9">
    <location>
        <begin position="134"/>
        <end position="155"/>
    </location>
</feature>
<comment type="similarity">
    <text evidence="8">Belongs to the TRAP transporter small permease family.</text>
</comment>
<feature type="transmembrane region" description="Helical" evidence="9">
    <location>
        <begin position="54"/>
        <end position="72"/>
    </location>
</feature>
<evidence type="ECO:0000259" key="10">
    <source>
        <dbReference type="Pfam" id="PF04290"/>
    </source>
</evidence>
<evidence type="ECO:0000256" key="6">
    <source>
        <dbReference type="ARBA" id="ARBA00022989"/>
    </source>
</evidence>
<evidence type="ECO:0000256" key="3">
    <source>
        <dbReference type="ARBA" id="ARBA00022475"/>
    </source>
</evidence>
<protein>
    <submittedName>
        <fullName evidence="11">TRAP-type C4-dicarboxylate transport system permease small subunit</fullName>
    </submittedName>
</protein>
<organism evidence="11 12">
    <name type="scientific">Desulfobaculum xiamenense</name>
    <dbReference type="NCBI Taxonomy" id="995050"/>
    <lineage>
        <taxon>Bacteria</taxon>
        <taxon>Pseudomonadati</taxon>
        <taxon>Thermodesulfobacteriota</taxon>
        <taxon>Desulfovibrionia</taxon>
        <taxon>Desulfovibrionales</taxon>
        <taxon>Desulfovibrionaceae</taxon>
        <taxon>Desulfobaculum</taxon>
    </lineage>
</organism>
<sequence>MHTLLRLVSRLSHALNALAQWALMLCGMGMVAVIGLQVFFRYVLNDSLFWSEELGRMLLVWLTFLGASVAYRRGAHIGVDILSASLPRTPRRVVGVISHLVCLAFFALVAYHGFRFLDLLKFQSTTSLGVSRQVPFIMVPVGAALMFLHGLAFLLEDLIGGDDR</sequence>
<feature type="transmembrane region" description="Helical" evidence="9">
    <location>
        <begin position="21"/>
        <end position="42"/>
    </location>
</feature>
<keyword evidence="2" id="KW-0813">Transport</keyword>
<keyword evidence="5 9" id="KW-0812">Transmembrane</keyword>
<keyword evidence="4" id="KW-0997">Cell inner membrane</keyword>
<evidence type="ECO:0000256" key="1">
    <source>
        <dbReference type="ARBA" id="ARBA00004429"/>
    </source>
</evidence>
<comment type="subcellular location">
    <subcellularLocation>
        <location evidence="1">Cell inner membrane</location>
        <topology evidence="1">Multi-pass membrane protein</topology>
    </subcellularLocation>
</comment>
<comment type="caution">
    <text evidence="11">The sequence shown here is derived from an EMBL/GenBank/DDBJ whole genome shotgun (WGS) entry which is preliminary data.</text>
</comment>
<keyword evidence="3" id="KW-1003">Cell membrane</keyword>
<feature type="domain" description="Tripartite ATP-independent periplasmic transporters DctQ component" evidence="10">
    <location>
        <begin position="30"/>
        <end position="158"/>
    </location>
</feature>
<dbReference type="EMBL" id="JAATJA010000001">
    <property type="protein sequence ID" value="NJB67663.1"/>
    <property type="molecule type" value="Genomic_DNA"/>
</dbReference>
<evidence type="ECO:0000256" key="7">
    <source>
        <dbReference type="ARBA" id="ARBA00023136"/>
    </source>
</evidence>
<dbReference type="RefSeq" id="WP_167940700.1">
    <property type="nucleotide sequence ID" value="NZ_JAATJA010000001.1"/>
</dbReference>
<dbReference type="GO" id="GO:0005886">
    <property type="term" value="C:plasma membrane"/>
    <property type="evidence" value="ECO:0007669"/>
    <property type="project" value="UniProtKB-SubCell"/>
</dbReference>
<dbReference type="PANTHER" id="PTHR35011">
    <property type="entry name" value="2,3-DIKETO-L-GULONATE TRAP TRANSPORTER SMALL PERMEASE PROTEIN YIAM"/>
    <property type="match status" value="1"/>
</dbReference>
<name>A0A846QN30_9BACT</name>
<dbReference type="InterPro" id="IPR055348">
    <property type="entry name" value="DctQ"/>
</dbReference>
<evidence type="ECO:0000256" key="5">
    <source>
        <dbReference type="ARBA" id="ARBA00022692"/>
    </source>
</evidence>
<evidence type="ECO:0000313" key="12">
    <source>
        <dbReference type="Proteomes" id="UP000580856"/>
    </source>
</evidence>
<keyword evidence="7 9" id="KW-0472">Membrane</keyword>
<dbReference type="Proteomes" id="UP000580856">
    <property type="component" value="Unassembled WGS sequence"/>
</dbReference>